<evidence type="ECO:0000313" key="4">
    <source>
        <dbReference type="Proteomes" id="UP001274896"/>
    </source>
</evidence>
<dbReference type="PANTHER" id="PTHR45913:SF9">
    <property type="entry name" value="GENERAL TRANSCRIPTION FACTOR II-I REPEAT DOMAIN-CONTAINING PROTEIN 2-LIKE-RELATED"/>
    <property type="match status" value="1"/>
</dbReference>
<keyword evidence="4" id="KW-1185">Reference proteome</keyword>
<comment type="caution">
    <text evidence="3">The sequence shown here is derived from an EMBL/GenBank/DDBJ whole genome shotgun (WGS) entry which is preliminary data.</text>
</comment>
<dbReference type="InterPro" id="IPR038129">
    <property type="entry name" value="Nanos_sf"/>
</dbReference>
<dbReference type="SUPFAM" id="SSF53098">
    <property type="entry name" value="Ribonuclease H-like"/>
    <property type="match status" value="1"/>
</dbReference>
<dbReference type="AlphaFoldDB" id="A0AAE0UH02"/>
<keyword evidence="2" id="KW-0677">Repeat</keyword>
<dbReference type="SUPFAM" id="SSF50978">
    <property type="entry name" value="WD40 repeat-like"/>
    <property type="match status" value="1"/>
</dbReference>
<organism evidence="3 4">
    <name type="scientific">Hemibagrus guttatus</name>
    <dbReference type="NCBI Taxonomy" id="175788"/>
    <lineage>
        <taxon>Eukaryota</taxon>
        <taxon>Metazoa</taxon>
        <taxon>Chordata</taxon>
        <taxon>Craniata</taxon>
        <taxon>Vertebrata</taxon>
        <taxon>Euteleostomi</taxon>
        <taxon>Actinopterygii</taxon>
        <taxon>Neopterygii</taxon>
        <taxon>Teleostei</taxon>
        <taxon>Ostariophysi</taxon>
        <taxon>Siluriformes</taxon>
        <taxon>Bagridae</taxon>
        <taxon>Hemibagrus</taxon>
    </lineage>
</organism>
<proteinExistence type="predicted"/>
<dbReference type="Proteomes" id="UP001274896">
    <property type="component" value="Unassembled WGS sequence"/>
</dbReference>
<keyword evidence="1" id="KW-0853">WD repeat</keyword>
<dbReference type="EMBL" id="JAUCMX010000074">
    <property type="protein sequence ID" value="KAK3506264.1"/>
    <property type="molecule type" value="Genomic_DNA"/>
</dbReference>
<dbReference type="InterPro" id="IPR048720">
    <property type="entry name" value="PROPPIN"/>
</dbReference>
<evidence type="ECO:0000256" key="1">
    <source>
        <dbReference type="ARBA" id="ARBA00022574"/>
    </source>
</evidence>
<dbReference type="InterPro" id="IPR012337">
    <property type="entry name" value="RNaseH-like_sf"/>
</dbReference>
<protein>
    <submittedName>
        <fullName evidence="3">Uncharacterized protein</fullName>
    </submittedName>
</protein>
<dbReference type="Pfam" id="PF21032">
    <property type="entry name" value="PROPPIN"/>
    <property type="match status" value="2"/>
</dbReference>
<reference evidence="3" key="1">
    <citation type="submission" date="2023-06" db="EMBL/GenBank/DDBJ databases">
        <title>Male Hemibagrus guttatus genome.</title>
        <authorList>
            <person name="Bian C."/>
        </authorList>
    </citation>
    <scope>NUCLEOTIDE SEQUENCE</scope>
    <source>
        <strain evidence="3">Male_cb2023</strain>
        <tissue evidence="3">Muscle</tissue>
    </source>
</reference>
<evidence type="ECO:0000256" key="2">
    <source>
        <dbReference type="ARBA" id="ARBA00022737"/>
    </source>
</evidence>
<gene>
    <name evidence="3" type="ORF">QTP70_001590</name>
</gene>
<name>A0AAE0UH02_9TELE</name>
<dbReference type="InterPro" id="IPR036322">
    <property type="entry name" value="WD40_repeat_dom_sf"/>
</dbReference>
<accession>A0AAE0UH02</accession>
<sequence length="742" mass="83186">MLAFQLTLWKRGRVPLVRTLAFDASGTKLATASEKGTIIHVFSIPEVQKLLEFRRGVKSLAADSVPCAHGVPCAAPQPGGSRCSSRCTVCCAMGFEEQRHFQPWRDYMGLADTVRAMQSSHHSEPSGPEVQQEFGFIAPHLIFPEPEMSELGDLPRTRKGRLKRGRTGTVGSPTTTWASLRPEKKLCGFCKNNGKSEYVFTSYYVKDRRGEVLCPYLHLQNQHFIIVNIHYGFEEGWMHVATSQYGEDQNGDDLKPLEVFHGTRVPSRGVSATMIRLSVGVMRRKTLFRALAFDASGTKLATASEKGTIIHVFSIPEGQKLLEFRRGVKRCENATAASYEVAQLIAQHGKPFSDGDFIKQCLIKVTEVMCPEKVQDFNNVSLSRNTVVRRIEDLSANLKLQLREKACAFDFYSIACDESTDATDTAQLLIFLRGVDDNFCCTEELLDMMSLKGTTTGGNIFDAVSEAIEKIGLKWDKLCGVTTDGAPAMTGERKGMASMVCVKVKESGGEAVRMHCIIHQEALCAKTVQLGDVMNTVVKTVNIIRARGLYHREFQAFLSDVDAEYGDVLYHSDVRWLSRGSLLQRFYSLRSEIDKFLKEKGRPLHKLSDPLWLADLAFLVDLTHHLNTLNKNLQGKEQLVSHLYAHMKAFCVKLRLFETQLRSFNAAHFPALSEIKSAFPKADLSAKKEKYASVITSLVTEFNQRFQDFSVIEKQIKLFSTPFLVDAEEVEESLQLELIEMQ</sequence>
<dbReference type="PANTHER" id="PTHR45913">
    <property type="entry name" value="EPM2A-INTERACTING PROTEIN 1"/>
    <property type="match status" value="1"/>
</dbReference>
<feature type="non-terminal residue" evidence="3">
    <location>
        <position position="742"/>
    </location>
</feature>
<evidence type="ECO:0000313" key="3">
    <source>
        <dbReference type="EMBL" id="KAK3506264.1"/>
    </source>
</evidence>
<dbReference type="Gene3D" id="4.10.60.30">
    <property type="entry name" value="Nanos, RNA-binding domain"/>
    <property type="match status" value="1"/>
</dbReference>